<dbReference type="AlphaFoldDB" id="A0A4R1Q076"/>
<evidence type="ECO:0000256" key="2">
    <source>
        <dbReference type="ARBA" id="ARBA00022729"/>
    </source>
</evidence>
<comment type="caution">
    <text evidence="4">The sequence shown here is derived from an EMBL/GenBank/DDBJ whole genome shotgun (WGS) entry which is preliminary data.</text>
</comment>
<keyword evidence="5" id="KW-1185">Reference proteome</keyword>
<evidence type="ECO:0000313" key="5">
    <source>
        <dbReference type="Proteomes" id="UP000295063"/>
    </source>
</evidence>
<comment type="similarity">
    <text evidence="1">Belongs to the UPF0423 family.</text>
</comment>
<evidence type="ECO:0000256" key="3">
    <source>
        <dbReference type="SAM" id="SignalP"/>
    </source>
</evidence>
<evidence type="ECO:0008006" key="6">
    <source>
        <dbReference type="Google" id="ProtNLM"/>
    </source>
</evidence>
<name>A0A4R1Q076_9FIRM</name>
<organism evidence="4 5">
    <name type="scientific">Anaerospora hongkongensis</name>
    <dbReference type="NCBI Taxonomy" id="244830"/>
    <lineage>
        <taxon>Bacteria</taxon>
        <taxon>Bacillati</taxon>
        <taxon>Bacillota</taxon>
        <taxon>Negativicutes</taxon>
        <taxon>Selenomonadales</taxon>
        <taxon>Sporomusaceae</taxon>
        <taxon>Anaerospora</taxon>
    </lineage>
</organism>
<feature type="signal peptide" evidence="3">
    <location>
        <begin position="1"/>
        <end position="26"/>
    </location>
</feature>
<dbReference type="Proteomes" id="UP000295063">
    <property type="component" value="Unassembled WGS sequence"/>
</dbReference>
<dbReference type="InterPro" id="IPR038482">
    <property type="entry name" value="Tp34-type_sf"/>
</dbReference>
<protein>
    <recommendedName>
        <fullName evidence="6">Fe2+ transport protein</fullName>
    </recommendedName>
</protein>
<sequence>MKTRKFALMTLVMMLALFVMGTQVFAAGFQEYPIGDEQEVTEAGFTVAAIYFQPITMEPAGMGLTPDQADIHLETDIKATEDNKTGFGVGEFIPYLSVHYTMTKQGTGEVIEGNLMPMNASDGAHYGANVKMLGAGSYDVVFTIASPLQQNYMLHVDQETGVEGRFWENPVTLHWVFDFVPRNW</sequence>
<dbReference type="Gene3D" id="2.60.40.2480">
    <property type="entry name" value="Periplasmic metal-binding protein Tp34-type"/>
    <property type="match status" value="1"/>
</dbReference>
<gene>
    <name evidence="4" type="ORF">EV210_108234</name>
</gene>
<keyword evidence="2 3" id="KW-0732">Signal</keyword>
<dbReference type="OrthoDB" id="1495621at2"/>
<dbReference type="RefSeq" id="WP_132081455.1">
    <property type="nucleotide sequence ID" value="NZ_DAMAKO010000001.1"/>
</dbReference>
<dbReference type="Pfam" id="PF10634">
    <property type="entry name" value="Iron_transport"/>
    <property type="match status" value="1"/>
</dbReference>
<feature type="chain" id="PRO_5020554507" description="Fe2+ transport protein" evidence="3">
    <location>
        <begin position="27"/>
        <end position="184"/>
    </location>
</feature>
<evidence type="ECO:0000256" key="1">
    <source>
        <dbReference type="ARBA" id="ARBA00010013"/>
    </source>
</evidence>
<dbReference type="EMBL" id="SLUI01000008">
    <property type="protein sequence ID" value="TCL36582.1"/>
    <property type="molecule type" value="Genomic_DNA"/>
</dbReference>
<dbReference type="PIRSF" id="PIRSF017018">
    <property type="entry name" value="Tp34"/>
    <property type="match status" value="1"/>
</dbReference>
<dbReference type="InterPro" id="IPR018470">
    <property type="entry name" value="Metal-bd_Tp34-typ"/>
</dbReference>
<proteinExistence type="inferred from homology"/>
<accession>A0A4R1Q076</accession>
<reference evidence="4 5" key="1">
    <citation type="submission" date="2019-03" db="EMBL/GenBank/DDBJ databases">
        <title>Genomic Encyclopedia of Type Strains, Phase IV (KMG-IV): sequencing the most valuable type-strain genomes for metagenomic binning, comparative biology and taxonomic classification.</title>
        <authorList>
            <person name="Goeker M."/>
        </authorList>
    </citation>
    <scope>NUCLEOTIDE SEQUENCE [LARGE SCALE GENOMIC DNA]</scope>
    <source>
        <strain evidence="4 5">DSM 15969</strain>
    </source>
</reference>
<evidence type="ECO:0000313" key="4">
    <source>
        <dbReference type="EMBL" id="TCL36582.1"/>
    </source>
</evidence>